<dbReference type="GO" id="GO:0003677">
    <property type="term" value="F:DNA binding"/>
    <property type="evidence" value="ECO:0007669"/>
    <property type="project" value="UniProtKB-KW"/>
</dbReference>
<evidence type="ECO:0000313" key="5">
    <source>
        <dbReference type="EMBL" id="MBB6053207.1"/>
    </source>
</evidence>
<evidence type="ECO:0000256" key="3">
    <source>
        <dbReference type="ARBA" id="ARBA00023125"/>
    </source>
</evidence>
<reference evidence="5 6" key="1">
    <citation type="submission" date="2020-08" db="EMBL/GenBank/DDBJ databases">
        <title>Genomic Encyclopedia of Type Strains, Phase IV (KMG-IV): sequencing the most valuable type-strain genomes for metagenomic binning, comparative biology and taxonomic classification.</title>
        <authorList>
            <person name="Goeker M."/>
        </authorList>
    </citation>
    <scope>NUCLEOTIDE SEQUENCE [LARGE SCALE GENOMIC DNA]</scope>
    <source>
        <strain evidence="5 6">DSM 23562</strain>
    </source>
</reference>
<organism evidence="5 6">
    <name type="scientific">Armatimonas rosea</name>
    <dbReference type="NCBI Taxonomy" id="685828"/>
    <lineage>
        <taxon>Bacteria</taxon>
        <taxon>Bacillati</taxon>
        <taxon>Armatimonadota</taxon>
        <taxon>Armatimonadia</taxon>
        <taxon>Armatimonadales</taxon>
        <taxon>Armatimonadaceae</taxon>
        <taxon>Armatimonas</taxon>
    </lineage>
</organism>
<dbReference type="PIRSF" id="PIRSF019455">
    <property type="entry name" value="CopR_AtkY"/>
    <property type="match status" value="1"/>
</dbReference>
<gene>
    <name evidence="5" type="ORF">HNQ39_005039</name>
</gene>
<evidence type="ECO:0000256" key="4">
    <source>
        <dbReference type="ARBA" id="ARBA00023163"/>
    </source>
</evidence>
<dbReference type="InterPro" id="IPR036388">
    <property type="entry name" value="WH-like_DNA-bd_sf"/>
</dbReference>
<evidence type="ECO:0000256" key="1">
    <source>
        <dbReference type="ARBA" id="ARBA00011046"/>
    </source>
</evidence>
<keyword evidence="4" id="KW-0804">Transcription</keyword>
<dbReference type="Gene3D" id="1.10.10.10">
    <property type="entry name" value="Winged helix-like DNA-binding domain superfamily/Winged helix DNA-binding domain"/>
    <property type="match status" value="1"/>
</dbReference>
<protein>
    <submittedName>
        <fullName evidence="5">Putative transcriptional regulator</fullName>
    </submittedName>
</protein>
<keyword evidence="2" id="KW-0805">Transcription regulation</keyword>
<comment type="similarity">
    <text evidence="1">Belongs to the BlaI transcriptional regulatory family.</text>
</comment>
<keyword evidence="6" id="KW-1185">Reference proteome</keyword>
<dbReference type="SUPFAM" id="SSF46785">
    <property type="entry name" value="Winged helix' DNA-binding domain"/>
    <property type="match status" value="1"/>
</dbReference>
<accession>A0A7W9WA44</accession>
<proteinExistence type="inferred from homology"/>
<evidence type="ECO:0000256" key="2">
    <source>
        <dbReference type="ARBA" id="ARBA00023015"/>
    </source>
</evidence>
<dbReference type="AlphaFoldDB" id="A0A7W9WA44"/>
<dbReference type="InterPro" id="IPR005650">
    <property type="entry name" value="BlaI_family"/>
</dbReference>
<dbReference type="EMBL" id="JACHGW010000005">
    <property type="protein sequence ID" value="MBB6053207.1"/>
    <property type="molecule type" value="Genomic_DNA"/>
</dbReference>
<dbReference type="RefSeq" id="WP_184203270.1">
    <property type="nucleotide sequence ID" value="NZ_JACHGW010000005.1"/>
</dbReference>
<keyword evidence="3" id="KW-0238">DNA-binding</keyword>
<dbReference type="GO" id="GO:0045892">
    <property type="term" value="P:negative regulation of DNA-templated transcription"/>
    <property type="evidence" value="ECO:0007669"/>
    <property type="project" value="InterPro"/>
</dbReference>
<comment type="caution">
    <text evidence="5">The sequence shown here is derived from an EMBL/GenBank/DDBJ whole genome shotgun (WGS) entry which is preliminary data.</text>
</comment>
<evidence type="ECO:0000313" key="6">
    <source>
        <dbReference type="Proteomes" id="UP000520814"/>
    </source>
</evidence>
<dbReference type="InterPro" id="IPR036390">
    <property type="entry name" value="WH_DNA-bd_sf"/>
</dbReference>
<dbReference type="Proteomes" id="UP000520814">
    <property type="component" value="Unassembled WGS sequence"/>
</dbReference>
<dbReference type="Pfam" id="PF03965">
    <property type="entry name" value="Penicillinase_R"/>
    <property type="match status" value="1"/>
</dbReference>
<name>A0A7W9WA44_ARMRO</name>
<sequence length="135" mass="14626">MNGDFSRRERQLMDILYARGEASVAEIHAALSAPDGTGPSYNSVRKLLSILEEKGHLSHREAGRQYIYAPTRSPKTAARSALRGLLGTFFGGSPRELMATLLNDDETTVSPTELEALEALIAAARKESDDAPSSH</sequence>